<name>E2C936_HARSA</name>
<organism evidence="2">
    <name type="scientific">Harpegnathos saltator</name>
    <name type="common">Jerdon's jumping ant</name>
    <dbReference type="NCBI Taxonomy" id="610380"/>
    <lineage>
        <taxon>Eukaryota</taxon>
        <taxon>Metazoa</taxon>
        <taxon>Ecdysozoa</taxon>
        <taxon>Arthropoda</taxon>
        <taxon>Hexapoda</taxon>
        <taxon>Insecta</taxon>
        <taxon>Pterygota</taxon>
        <taxon>Neoptera</taxon>
        <taxon>Endopterygota</taxon>
        <taxon>Hymenoptera</taxon>
        <taxon>Apocrita</taxon>
        <taxon>Aculeata</taxon>
        <taxon>Formicoidea</taxon>
        <taxon>Formicidae</taxon>
        <taxon>Ponerinae</taxon>
        <taxon>Ponerini</taxon>
        <taxon>Harpegnathos</taxon>
    </lineage>
</organism>
<sequence length="628" mass="71813">MSRQELKSKAFKRAENNLQNKLSNAFLKSYSHHLMPGYNLNKTYIEEWDEENIMGLFQEFPYNCDLPKPLLPPAKLPRTDIAELIEMDPDPYFDETYNWYYTGGSLNYIQLSGWDVLLFPFMGDLVAANITSMEDSIWKPLLQNSAKYKLHGILYEIRQNSINNTCRILGRHKNQCTLYTLSNAKNRLKLHEIHKQASKIPYVSADLSVNDVNYHCTLNAEKILSLWDITRTNYISSSSVSQDKTHDAWGSVRFQQGDSNVLIYMDRCCLHYLDTRAPFDRPCLTLCPKSHLENCENLSVNAASRNSTCRYVGTCHSLLMCDNRSPKQCVQQKWTHQFKSTPLLMAVTNSNDEEIVVLSSQTAGENAIILNTWKMEESHSFNLPFRPSYIAETLNEAQMGGMCLDPYLRSRFELCNVGSTLVTSTKGEVSYFVQNSIGDIFYQCITHETVLDKYSPVNNKACYALSIWEKALQAQGEPLVPLTLTDKCNMQYIYENFTNRKLRLKTSEEIVDDPFEPTWKKSLSMLGSYIDILAPELLAVWEIREEVPVPASAAPHQKVLNWLESSTSQYATQSQNEPECVIPTPFNTQELYSVSQQQDIACIDDSNVLQEILLPKVVSRSSTCKKNM</sequence>
<dbReference type="Proteomes" id="UP000008237">
    <property type="component" value="Unassembled WGS sequence"/>
</dbReference>
<reference evidence="1 2" key="1">
    <citation type="journal article" date="2010" name="Science">
        <title>Genomic comparison of the ants Camponotus floridanus and Harpegnathos saltator.</title>
        <authorList>
            <person name="Bonasio R."/>
            <person name="Zhang G."/>
            <person name="Ye C."/>
            <person name="Mutti N.S."/>
            <person name="Fang X."/>
            <person name="Qin N."/>
            <person name="Donahue G."/>
            <person name="Yang P."/>
            <person name="Li Q."/>
            <person name="Li C."/>
            <person name="Zhang P."/>
            <person name="Huang Z."/>
            <person name="Berger S.L."/>
            <person name="Reinberg D."/>
            <person name="Wang J."/>
            <person name="Liebig J."/>
        </authorList>
    </citation>
    <scope>NUCLEOTIDE SEQUENCE [LARGE SCALE GENOMIC DNA]</scope>
    <source>
        <strain evidence="1 2">R22 G/1</strain>
    </source>
</reference>
<evidence type="ECO:0000313" key="2">
    <source>
        <dbReference type="Proteomes" id="UP000008237"/>
    </source>
</evidence>
<accession>E2C936</accession>
<evidence type="ECO:0000313" key="1">
    <source>
        <dbReference type="EMBL" id="EFN75545.1"/>
    </source>
</evidence>
<dbReference type="OMA" id="LSSQWCE"/>
<protein>
    <submittedName>
        <fullName evidence="1">Uncharacterized protein</fullName>
    </submittedName>
</protein>
<dbReference type="AlphaFoldDB" id="E2C936"/>
<keyword evidence="2" id="KW-1185">Reference proteome</keyword>
<dbReference type="FunCoup" id="E2C936">
    <property type="interactions" value="134"/>
</dbReference>
<dbReference type="OrthoDB" id="8195041at2759"/>
<dbReference type="InParanoid" id="E2C936"/>
<proteinExistence type="predicted"/>
<gene>
    <name evidence="1" type="ORF">EAI_13376</name>
</gene>
<dbReference type="EMBL" id="GL453779">
    <property type="protein sequence ID" value="EFN75545.1"/>
    <property type="molecule type" value="Genomic_DNA"/>
</dbReference>